<accession>A0A1M6RMX8</accession>
<dbReference type="RefSeq" id="WP_072904254.1">
    <property type="nucleotide sequence ID" value="NZ_FRAD01000023.1"/>
</dbReference>
<dbReference type="InterPro" id="IPR022496">
    <property type="entry name" value="T6A_TsaB"/>
</dbReference>
<dbReference type="PANTHER" id="PTHR11735">
    <property type="entry name" value="TRNA N6-ADENOSINE THREONYLCARBAMOYLTRANSFERASE"/>
    <property type="match status" value="1"/>
</dbReference>
<keyword evidence="3" id="KW-1185">Reference proteome</keyword>
<dbReference type="AlphaFoldDB" id="A0A1M6RMX8"/>
<dbReference type="InterPro" id="IPR043129">
    <property type="entry name" value="ATPase_NBD"/>
</dbReference>
<proteinExistence type="predicted"/>
<dbReference type="GO" id="GO:0005829">
    <property type="term" value="C:cytosol"/>
    <property type="evidence" value="ECO:0007669"/>
    <property type="project" value="TreeGrafter"/>
</dbReference>
<sequence>MKILSFDSATECATCALLEDDKLLGEISFNYKKQHSILIMPMIDELLKNTDTSIDDIDGFAISKGPGSFTGLRIGMATFKGLSAGGNKPIIGISTLDAIAFSLAYTPGIICPIMDALRENVYTGVYRFHDDKMITLVDPMIINIKDLMTMLNEFHQHTTFLGDGVYKYKSLIMESFDAKSVNFAPTHLNMVRASSIGELGFMLLKDGKCDNPLTLHPIYLRKPQAEREYEEKYHKGIED</sequence>
<name>A0A1M6RMX8_9CLOT</name>
<dbReference type="SUPFAM" id="SSF53067">
    <property type="entry name" value="Actin-like ATPase domain"/>
    <property type="match status" value="2"/>
</dbReference>
<dbReference type="NCBIfam" id="TIGR03725">
    <property type="entry name" value="T6A_YeaZ"/>
    <property type="match status" value="1"/>
</dbReference>
<dbReference type="InterPro" id="IPR000905">
    <property type="entry name" value="Gcp-like_dom"/>
</dbReference>
<dbReference type="Pfam" id="PF00814">
    <property type="entry name" value="TsaD"/>
    <property type="match status" value="1"/>
</dbReference>
<dbReference type="PANTHER" id="PTHR11735:SF11">
    <property type="entry name" value="TRNA THREONYLCARBAMOYLADENOSINE BIOSYNTHESIS PROTEIN TSAB"/>
    <property type="match status" value="1"/>
</dbReference>
<organism evidence="2 3">
    <name type="scientific">Hathewaya proteolytica DSM 3090</name>
    <dbReference type="NCBI Taxonomy" id="1121331"/>
    <lineage>
        <taxon>Bacteria</taxon>
        <taxon>Bacillati</taxon>
        <taxon>Bacillota</taxon>
        <taxon>Clostridia</taxon>
        <taxon>Eubacteriales</taxon>
        <taxon>Clostridiaceae</taxon>
        <taxon>Hathewaya</taxon>
    </lineage>
</organism>
<gene>
    <name evidence="2" type="ORF">SAMN02745248_02333</name>
</gene>
<evidence type="ECO:0000259" key="1">
    <source>
        <dbReference type="Pfam" id="PF00814"/>
    </source>
</evidence>
<dbReference type="Proteomes" id="UP000183952">
    <property type="component" value="Unassembled WGS sequence"/>
</dbReference>
<dbReference type="STRING" id="1121331.SAMN02745248_02333"/>
<dbReference type="EMBL" id="FRAD01000023">
    <property type="protein sequence ID" value="SHK33823.1"/>
    <property type="molecule type" value="Genomic_DNA"/>
</dbReference>
<dbReference type="CDD" id="cd24032">
    <property type="entry name" value="ASKHA_NBD_TsaB"/>
    <property type="match status" value="1"/>
</dbReference>
<dbReference type="Gene3D" id="3.30.420.40">
    <property type="match status" value="2"/>
</dbReference>
<dbReference type="GO" id="GO:0002949">
    <property type="term" value="P:tRNA threonylcarbamoyladenosine modification"/>
    <property type="evidence" value="ECO:0007669"/>
    <property type="project" value="InterPro"/>
</dbReference>
<evidence type="ECO:0000313" key="3">
    <source>
        <dbReference type="Proteomes" id="UP000183952"/>
    </source>
</evidence>
<dbReference type="OrthoDB" id="9784166at2"/>
<feature type="domain" description="Gcp-like" evidence="1">
    <location>
        <begin position="26"/>
        <end position="227"/>
    </location>
</feature>
<evidence type="ECO:0000313" key="2">
    <source>
        <dbReference type="EMBL" id="SHK33823.1"/>
    </source>
</evidence>
<protein>
    <submittedName>
        <fullName evidence="2">tRNA threonylcarbamoyl adenosine modification protein YeaZ</fullName>
    </submittedName>
</protein>
<reference evidence="2 3" key="1">
    <citation type="submission" date="2016-11" db="EMBL/GenBank/DDBJ databases">
        <authorList>
            <person name="Jaros S."/>
            <person name="Januszkiewicz K."/>
            <person name="Wedrychowicz H."/>
        </authorList>
    </citation>
    <scope>NUCLEOTIDE SEQUENCE [LARGE SCALE GENOMIC DNA]</scope>
    <source>
        <strain evidence="2 3">DSM 3090</strain>
    </source>
</reference>